<sequence length="195" mass="20290">MGNHVHITSGCGDEIIKLAAHGGPTTGEQLHRSLMDQRAMLRRAGYKKNLSGQEIIARNKWLRSAVRQGSTLNKSELATISDPTISRYTSRGAGKGILAGGGLGAGLGAGAAALLKKNPKAALLGGLAGGVLGMLPGGIIGSQIGKAKGRKRAGEKIKRTQELLGGYQKFINNPQIQREILSGKLMIPVIGVPRG</sequence>
<dbReference type="AlphaFoldDB" id="A0A0F9V016"/>
<reference evidence="2" key="1">
    <citation type="journal article" date="2015" name="Nature">
        <title>Complex archaea that bridge the gap between prokaryotes and eukaryotes.</title>
        <authorList>
            <person name="Spang A."/>
            <person name="Saw J.H."/>
            <person name="Jorgensen S.L."/>
            <person name="Zaremba-Niedzwiedzka K."/>
            <person name="Martijn J."/>
            <person name="Lind A.E."/>
            <person name="van Eijk R."/>
            <person name="Schleper C."/>
            <person name="Guy L."/>
            <person name="Ettema T.J."/>
        </authorList>
    </citation>
    <scope>NUCLEOTIDE SEQUENCE</scope>
</reference>
<evidence type="ECO:0008006" key="3">
    <source>
        <dbReference type="Google" id="ProtNLM"/>
    </source>
</evidence>
<organism evidence="2">
    <name type="scientific">marine sediment metagenome</name>
    <dbReference type="NCBI Taxonomy" id="412755"/>
    <lineage>
        <taxon>unclassified sequences</taxon>
        <taxon>metagenomes</taxon>
        <taxon>ecological metagenomes</taxon>
    </lineage>
</organism>
<feature type="transmembrane region" description="Helical" evidence="1">
    <location>
        <begin position="121"/>
        <end position="142"/>
    </location>
</feature>
<keyword evidence="1" id="KW-0812">Transmembrane</keyword>
<evidence type="ECO:0000313" key="2">
    <source>
        <dbReference type="EMBL" id="KKN98560.1"/>
    </source>
</evidence>
<feature type="transmembrane region" description="Helical" evidence="1">
    <location>
        <begin position="96"/>
        <end position="115"/>
    </location>
</feature>
<accession>A0A0F9V016</accession>
<proteinExistence type="predicted"/>
<protein>
    <recommendedName>
        <fullName evidence="3">Glycine zipper domain-containing protein</fullName>
    </recommendedName>
</protein>
<keyword evidence="1" id="KW-1133">Transmembrane helix</keyword>
<name>A0A0F9V016_9ZZZZ</name>
<dbReference type="EMBL" id="LAZR01000051">
    <property type="protein sequence ID" value="KKN98560.1"/>
    <property type="molecule type" value="Genomic_DNA"/>
</dbReference>
<evidence type="ECO:0000256" key="1">
    <source>
        <dbReference type="SAM" id="Phobius"/>
    </source>
</evidence>
<gene>
    <name evidence="2" type="ORF">LCGC14_0146720</name>
</gene>
<comment type="caution">
    <text evidence="2">The sequence shown here is derived from an EMBL/GenBank/DDBJ whole genome shotgun (WGS) entry which is preliminary data.</text>
</comment>
<keyword evidence="1" id="KW-0472">Membrane</keyword>